<dbReference type="PANTHER" id="PTHR33434">
    <property type="entry name" value="DEGV DOMAIN-CONTAINING PROTEIN DR_1986-RELATED"/>
    <property type="match status" value="1"/>
</dbReference>
<feature type="domain" description="DhaL" evidence="1">
    <location>
        <begin position="9"/>
        <end position="199"/>
    </location>
</feature>
<organism evidence="2 3">
    <name type="scientific">Pelotomaculum propionicicum</name>
    <dbReference type="NCBI Taxonomy" id="258475"/>
    <lineage>
        <taxon>Bacteria</taxon>
        <taxon>Bacillati</taxon>
        <taxon>Bacillota</taxon>
        <taxon>Clostridia</taxon>
        <taxon>Eubacteriales</taxon>
        <taxon>Desulfotomaculaceae</taxon>
        <taxon>Pelotomaculum</taxon>
    </lineage>
</organism>
<dbReference type="InterPro" id="IPR036117">
    <property type="entry name" value="DhaL_dom_sf"/>
</dbReference>
<dbReference type="RefSeq" id="WP_134214649.1">
    <property type="nucleotide sequence ID" value="NZ_QFFZ01000038.1"/>
</dbReference>
<dbReference type="NCBIfam" id="TIGR03599">
    <property type="entry name" value="YloV"/>
    <property type="match status" value="1"/>
</dbReference>
<dbReference type="InterPro" id="IPR050270">
    <property type="entry name" value="DegV_domain_contain"/>
</dbReference>
<dbReference type="InterPro" id="IPR019986">
    <property type="entry name" value="YloV-like"/>
</dbReference>
<comment type="caution">
    <text evidence="2">The sequence shown here is derived from an EMBL/GenBank/DDBJ whole genome shotgun (WGS) entry which is preliminary data.</text>
</comment>
<dbReference type="OrthoDB" id="9760324at2"/>
<dbReference type="SMART" id="SM01120">
    <property type="entry name" value="Dak2"/>
    <property type="match status" value="1"/>
</dbReference>
<sequence>MAVYTFNGDDLKIMLRGAVDLLEQTKDEIDSLNVFPVPDGDTGTNMCQTLASSLKEALNVESHHIGLVAEASARGGLLGARGNSGVILSQVLQGFAHSLSSKEQASAADLAEALEKGAQMAYRAVLTPVEGTILTVVKKTAEGAANQRSNDLLRVMVAVMKSAFTALQKTPDLLPVLKQAGVVDAGGKGFVTILEGALQALKSASPMAKTTAPKTETLKTSQAQNLSDFERSLQSLNFIYCTELMIKGKHLAIDKIKSELLPYGDSLLVVGDSCTVKVHIHSNHPGLILECCLKHGQLSDLKINNMSEQYKDFISYDKNNKPFAVIAVGAGEGISSILKNLGADAVLAGGQTLNPSTGELLEMAAQAPSVKVIILPNNKNIILAAEQARGLSSKEITVIPSTSIPQGISALLSLNPEDTLENNVNRMKEALSSVSSAEVTRAVRDTTYKDIVIKKGQLIGLVDDDLITAGDDMSKVLNDILGKLVEGSGKLVTLYYGENVNAGEIETLLDAAREKYEGNEFELQQGGQPVYDLIISVE</sequence>
<protein>
    <recommendedName>
        <fullName evidence="1">DhaL domain-containing protein</fullName>
    </recommendedName>
</protein>
<evidence type="ECO:0000313" key="3">
    <source>
        <dbReference type="Proteomes" id="UP000297597"/>
    </source>
</evidence>
<dbReference type="Pfam" id="PF13684">
    <property type="entry name" value="FakA-like_C"/>
    <property type="match status" value="1"/>
</dbReference>
<reference evidence="2 3" key="1">
    <citation type="journal article" date="2018" name="Environ. Microbiol.">
        <title>Novel energy conservation strategies and behaviour of Pelotomaculum schinkii driving syntrophic propionate catabolism.</title>
        <authorList>
            <person name="Hidalgo-Ahumada C.A.P."/>
            <person name="Nobu M.K."/>
            <person name="Narihiro T."/>
            <person name="Tamaki H."/>
            <person name="Liu W.T."/>
            <person name="Kamagata Y."/>
            <person name="Stams A.J.M."/>
            <person name="Imachi H."/>
            <person name="Sousa D.Z."/>
        </authorList>
    </citation>
    <scope>NUCLEOTIDE SEQUENCE [LARGE SCALE GENOMIC DNA]</scope>
    <source>
        <strain evidence="2 3">MGP</strain>
    </source>
</reference>
<evidence type="ECO:0000313" key="2">
    <source>
        <dbReference type="EMBL" id="TEB09762.1"/>
    </source>
</evidence>
<dbReference type="Pfam" id="PF21645">
    <property type="entry name" value="FakA-like_M"/>
    <property type="match status" value="1"/>
</dbReference>
<evidence type="ECO:0000259" key="1">
    <source>
        <dbReference type="PROSITE" id="PS51480"/>
    </source>
</evidence>
<gene>
    <name evidence="2" type="ORF">Pmgp_02858</name>
</gene>
<dbReference type="Proteomes" id="UP000297597">
    <property type="component" value="Unassembled WGS sequence"/>
</dbReference>
<dbReference type="GO" id="GO:0006071">
    <property type="term" value="P:glycerol metabolic process"/>
    <property type="evidence" value="ECO:0007669"/>
    <property type="project" value="InterPro"/>
</dbReference>
<dbReference type="InterPro" id="IPR004007">
    <property type="entry name" value="DhaL_dom"/>
</dbReference>
<dbReference type="SMART" id="SM01121">
    <property type="entry name" value="Dak1_2"/>
    <property type="match status" value="1"/>
</dbReference>
<dbReference type="PANTHER" id="PTHR33434:SF4">
    <property type="entry name" value="PHOSPHATASE PROTEIN"/>
    <property type="match status" value="1"/>
</dbReference>
<dbReference type="AlphaFoldDB" id="A0A4Y7RM58"/>
<keyword evidence="3" id="KW-1185">Reference proteome</keyword>
<dbReference type="Gene3D" id="1.25.40.340">
    <property type="match status" value="1"/>
</dbReference>
<name>A0A4Y7RM58_9FIRM</name>
<accession>A0A4Y7RM58</accession>
<dbReference type="SUPFAM" id="SSF101473">
    <property type="entry name" value="DhaL-like"/>
    <property type="match status" value="1"/>
</dbReference>
<dbReference type="PROSITE" id="PS51480">
    <property type="entry name" value="DHAL"/>
    <property type="match status" value="1"/>
</dbReference>
<dbReference type="GO" id="GO:0004371">
    <property type="term" value="F:glycerone kinase activity"/>
    <property type="evidence" value="ECO:0007669"/>
    <property type="project" value="InterPro"/>
</dbReference>
<dbReference type="EMBL" id="QFFZ01000038">
    <property type="protein sequence ID" value="TEB09762.1"/>
    <property type="molecule type" value="Genomic_DNA"/>
</dbReference>
<proteinExistence type="predicted"/>
<dbReference type="InterPro" id="IPR033470">
    <property type="entry name" value="FakA-like_C"/>
</dbReference>
<dbReference type="InterPro" id="IPR048394">
    <property type="entry name" value="FakA-like_M"/>
</dbReference>
<dbReference type="Pfam" id="PF02734">
    <property type="entry name" value="Dak2"/>
    <property type="match status" value="1"/>
</dbReference>